<gene>
    <name evidence="1" type="ORF">WS70_13035</name>
</gene>
<dbReference type="AlphaFoldDB" id="A0A1B4FG49"/>
<dbReference type="RefSeq" id="WP_059471192.1">
    <property type="nucleotide sequence ID" value="NZ_CP013386.1"/>
</dbReference>
<accession>A0A1B4FG49</accession>
<organism evidence="1 2">
    <name type="scientific">Burkholderia mayonis</name>
    <dbReference type="NCBI Taxonomy" id="1385591"/>
    <lineage>
        <taxon>Bacteria</taxon>
        <taxon>Pseudomonadati</taxon>
        <taxon>Pseudomonadota</taxon>
        <taxon>Betaproteobacteria</taxon>
        <taxon>Burkholderiales</taxon>
        <taxon>Burkholderiaceae</taxon>
        <taxon>Burkholderia</taxon>
        <taxon>pseudomallei group</taxon>
    </lineage>
</organism>
<name>A0A1B4FG49_9BURK</name>
<evidence type="ECO:0000313" key="2">
    <source>
        <dbReference type="Proteomes" id="UP000062519"/>
    </source>
</evidence>
<evidence type="ECO:0000313" key="1">
    <source>
        <dbReference type="EMBL" id="AOJ02637.1"/>
    </source>
</evidence>
<dbReference type="EMBL" id="CP013386">
    <property type="protein sequence ID" value="AOJ02637.1"/>
    <property type="molecule type" value="Genomic_DNA"/>
</dbReference>
<protein>
    <submittedName>
        <fullName evidence="1">Uncharacterized protein</fullName>
    </submittedName>
</protein>
<proteinExistence type="predicted"/>
<sequence length="120" mass="12889">MNINGTYKSQDGAFTLTIASANEGNGTFGGSYVSKYTPQGQQTFSVLAGIWNYVGNVTTPNSIAFIANIRPANWPYCIQDTWSGVMTQQGQILLNGVRSYLNADGTYVLSSLGTMPFSAQ</sequence>
<keyword evidence="2" id="KW-1185">Reference proteome</keyword>
<dbReference type="KEGG" id="buu:WS70_13035"/>
<reference evidence="1 2" key="1">
    <citation type="submission" date="2015-12" db="EMBL/GenBank/DDBJ databases">
        <title>Diversity of Burkholderia near neighbor genomes.</title>
        <authorList>
            <person name="Sahl J."/>
            <person name="Wagner D."/>
            <person name="Keim P."/>
        </authorList>
    </citation>
    <scope>NUCLEOTIDE SEQUENCE [LARGE SCALE GENOMIC DNA]</scope>
    <source>
        <strain evidence="1 2">BDU6</strain>
    </source>
</reference>
<dbReference type="Proteomes" id="UP000062519">
    <property type="component" value="Chromosome 1"/>
</dbReference>